<evidence type="ECO:0000313" key="8">
    <source>
        <dbReference type="Proteomes" id="UP000594261"/>
    </source>
</evidence>
<evidence type="ECO:0000256" key="5">
    <source>
        <dbReference type="ARBA" id="ARBA00023163"/>
    </source>
</evidence>
<sequence>MFYSSTLQDEICDICGDAGFDNALATCSSCCSHEHGYCMPVVLHDIPEDWICKSRLSSGMVLPEAGGKDITLRTMTIDCSEMATAGGKSQAVAEQKNSDVEKSELLNILPIFKIYCDYLPTSHATWKGGFFVTISTPKNFLGGFKAQLPPSISRRASEFSGKMPLVLSVELLPQSQILADLFQNDCPDFRDIALYFSPDDNIESSKEHAASLFEQMEVQNSMMRSCFNGVELLIFTSKQLHVDSQTDFQIEDSGYRVDVVVVDVIARLEAEYQFWGVFRPVKDNHTLDKVDAEPPPVISSVEYAHNDCVSMDDSEAVDMEIDMVAGENVGRVDMVVSRYASKRHYELTSNSGSNLHRLDRKTSTISKYLICSSEQLILGYKQGVKSRSEIAFEPHLHSSNRKCFNTVDPDGIPPGFEKVLRRN</sequence>
<evidence type="ECO:0000256" key="1">
    <source>
        <dbReference type="ARBA" id="ARBA00022723"/>
    </source>
</evidence>
<keyword evidence="2" id="KW-0863">Zinc-finger</keyword>
<evidence type="ECO:0000256" key="2">
    <source>
        <dbReference type="ARBA" id="ARBA00022771"/>
    </source>
</evidence>
<dbReference type="Pfam" id="PF23121">
    <property type="entry name" value="SPOC_AIPP2"/>
    <property type="match status" value="1"/>
</dbReference>
<keyword evidence="1" id="KW-0479">Metal-binding</keyword>
<dbReference type="AlphaFoldDB" id="A0A7N2N3Z3"/>
<dbReference type="Gene3D" id="3.30.40.10">
    <property type="entry name" value="Zinc/RING finger domain, C3HC4 (zinc finger)"/>
    <property type="match status" value="1"/>
</dbReference>
<dbReference type="Gramene" id="QL12p030770:mrna">
    <property type="protein sequence ID" value="QL12p030770:mrna"/>
    <property type="gene ID" value="QL12p030770"/>
</dbReference>
<evidence type="ECO:0000256" key="3">
    <source>
        <dbReference type="ARBA" id="ARBA00022833"/>
    </source>
</evidence>
<accession>A0A7N2N3Z3</accession>
<dbReference type="InterPro" id="IPR049914">
    <property type="entry name" value="PHD1-3/5-6"/>
</dbReference>
<reference evidence="7" key="2">
    <citation type="submission" date="2021-01" db="UniProtKB">
        <authorList>
            <consortium name="EnsemblPlants"/>
        </authorList>
    </citation>
    <scope>IDENTIFICATION</scope>
</reference>
<protein>
    <recommendedName>
        <fullName evidence="6">AIPP2-like SPOC-like domain-containing protein</fullName>
    </recommendedName>
</protein>
<dbReference type="GO" id="GO:0008270">
    <property type="term" value="F:zinc ion binding"/>
    <property type="evidence" value="ECO:0007669"/>
    <property type="project" value="UniProtKB-KW"/>
</dbReference>
<dbReference type="PANTHER" id="PTHR33304:SF36">
    <property type="entry name" value="GB|AAF26970.1-RELATED"/>
    <property type="match status" value="1"/>
</dbReference>
<dbReference type="EnsemblPlants" id="QL12p030770:mrna">
    <property type="protein sequence ID" value="QL12p030770:mrna"/>
    <property type="gene ID" value="QL12p030770"/>
</dbReference>
<dbReference type="SUPFAM" id="SSF57903">
    <property type="entry name" value="FYVE/PHD zinc finger"/>
    <property type="match status" value="1"/>
</dbReference>
<evidence type="ECO:0000256" key="4">
    <source>
        <dbReference type="ARBA" id="ARBA00023015"/>
    </source>
</evidence>
<dbReference type="InParanoid" id="A0A7N2N3Z3"/>
<proteinExistence type="predicted"/>
<keyword evidence="3" id="KW-0862">Zinc</keyword>
<keyword evidence="5" id="KW-0804">Transcription</keyword>
<dbReference type="GO" id="GO:0140566">
    <property type="term" value="F:histone reader activity"/>
    <property type="evidence" value="ECO:0007669"/>
    <property type="project" value="InterPro"/>
</dbReference>
<evidence type="ECO:0000313" key="7">
    <source>
        <dbReference type="EnsemblPlants" id="QL12p030770:mrna"/>
    </source>
</evidence>
<feature type="domain" description="AIPP2-like SPOC-like" evidence="6">
    <location>
        <begin position="126"/>
        <end position="278"/>
    </location>
</feature>
<keyword evidence="4" id="KW-0805">Transcription regulation</keyword>
<name>A0A7N2N3Z3_QUELO</name>
<keyword evidence="8" id="KW-1185">Reference proteome</keyword>
<dbReference type="PANTHER" id="PTHR33304">
    <property type="match status" value="1"/>
</dbReference>
<dbReference type="GO" id="GO:0034244">
    <property type="term" value="P:negative regulation of transcription elongation by RNA polymerase II"/>
    <property type="evidence" value="ECO:0007669"/>
    <property type="project" value="InterPro"/>
</dbReference>
<dbReference type="Proteomes" id="UP000594261">
    <property type="component" value="Chromosome 12"/>
</dbReference>
<dbReference type="InterPro" id="IPR013083">
    <property type="entry name" value="Znf_RING/FYVE/PHD"/>
</dbReference>
<evidence type="ECO:0000259" key="6">
    <source>
        <dbReference type="Pfam" id="PF23121"/>
    </source>
</evidence>
<dbReference type="EMBL" id="LRBV02000012">
    <property type="status" value="NOT_ANNOTATED_CDS"/>
    <property type="molecule type" value="Genomic_DNA"/>
</dbReference>
<dbReference type="InterPro" id="IPR056280">
    <property type="entry name" value="AIPP2-like_SPOC"/>
</dbReference>
<reference evidence="7 8" key="1">
    <citation type="journal article" date="2016" name="G3 (Bethesda)">
        <title>First Draft Assembly and Annotation of the Genome of a California Endemic Oak Quercus lobata Nee (Fagaceae).</title>
        <authorList>
            <person name="Sork V.L."/>
            <person name="Fitz-Gibbon S.T."/>
            <person name="Puiu D."/>
            <person name="Crepeau M."/>
            <person name="Gugger P.F."/>
            <person name="Sherman R."/>
            <person name="Stevens K."/>
            <person name="Langley C.H."/>
            <person name="Pellegrini M."/>
            <person name="Salzberg S.L."/>
        </authorList>
    </citation>
    <scope>NUCLEOTIDE SEQUENCE [LARGE SCALE GENOMIC DNA]</scope>
    <source>
        <strain evidence="7 8">cv. SW786</strain>
    </source>
</reference>
<dbReference type="InterPro" id="IPR011011">
    <property type="entry name" value="Znf_FYVE_PHD"/>
</dbReference>
<organism evidence="7 8">
    <name type="scientific">Quercus lobata</name>
    <name type="common">Valley oak</name>
    <dbReference type="NCBI Taxonomy" id="97700"/>
    <lineage>
        <taxon>Eukaryota</taxon>
        <taxon>Viridiplantae</taxon>
        <taxon>Streptophyta</taxon>
        <taxon>Embryophyta</taxon>
        <taxon>Tracheophyta</taxon>
        <taxon>Spermatophyta</taxon>
        <taxon>Magnoliopsida</taxon>
        <taxon>eudicotyledons</taxon>
        <taxon>Gunneridae</taxon>
        <taxon>Pentapetalae</taxon>
        <taxon>rosids</taxon>
        <taxon>fabids</taxon>
        <taxon>Fagales</taxon>
        <taxon>Fagaceae</taxon>
        <taxon>Quercus</taxon>
    </lineage>
</organism>